<name>A0A9X1FNN5_9FLAO</name>
<evidence type="ECO:0000259" key="1">
    <source>
        <dbReference type="PROSITE" id="PS50280"/>
    </source>
</evidence>
<dbReference type="InterPro" id="IPR001214">
    <property type="entry name" value="SET_dom"/>
</dbReference>
<keyword evidence="3" id="KW-1185">Reference proteome</keyword>
<organism evidence="2 3">
    <name type="scientific">Halomarinibacterium sedimenti</name>
    <dbReference type="NCBI Taxonomy" id="2857106"/>
    <lineage>
        <taxon>Bacteria</taxon>
        <taxon>Pseudomonadati</taxon>
        <taxon>Bacteroidota</taxon>
        <taxon>Flavobacteriia</taxon>
        <taxon>Flavobacteriales</taxon>
        <taxon>Flavobacteriaceae</taxon>
        <taxon>Halomarinibacterium</taxon>
    </lineage>
</organism>
<evidence type="ECO:0000313" key="3">
    <source>
        <dbReference type="Proteomes" id="UP001138686"/>
    </source>
</evidence>
<dbReference type="PROSITE" id="PS50280">
    <property type="entry name" value="SET"/>
    <property type="match status" value="1"/>
</dbReference>
<dbReference type="EMBL" id="JAHWDP010000002">
    <property type="protein sequence ID" value="MBW2937854.1"/>
    <property type="molecule type" value="Genomic_DNA"/>
</dbReference>
<proteinExistence type="predicted"/>
<feature type="domain" description="SET" evidence="1">
    <location>
        <begin position="4"/>
        <end position="112"/>
    </location>
</feature>
<evidence type="ECO:0000313" key="2">
    <source>
        <dbReference type="EMBL" id="MBW2937854.1"/>
    </source>
</evidence>
<gene>
    <name evidence="2" type="ORF">KXJ69_07020</name>
</gene>
<comment type="caution">
    <text evidence="2">The sequence shown here is derived from an EMBL/GenBank/DDBJ whole genome shotgun (WGS) entry which is preliminary data.</text>
</comment>
<dbReference type="AlphaFoldDB" id="A0A9X1FNN5"/>
<dbReference type="Proteomes" id="UP001138686">
    <property type="component" value="Unassembled WGS sequence"/>
</dbReference>
<accession>A0A9X1FNN5</accession>
<dbReference type="Pfam" id="PF00856">
    <property type="entry name" value="SET"/>
    <property type="match status" value="1"/>
</dbReference>
<reference evidence="2" key="1">
    <citation type="submission" date="2021-07" db="EMBL/GenBank/DDBJ databases">
        <title>Aureisphaera sp. CAU 1614 isolated from sea sediment.</title>
        <authorList>
            <person name="Kim W."/>
        </authorList>
    </citation>
    <scope>NUCLEOTIDE SEQUENCE</scope>
    <source>
        <strain evidence="2">CAU 1614</strain>
    </source>
</reference>
<sequence length="195" mass="22575">MIHPHTELSFINDEIGHGVVATQFIPAGTITWVLDELDRTFTPKQFQKMNELYQDILETYSFRNSSGNFVLCWDHGRFVNHSFKSNCLSTAYDFEIAIRDIHPGEQLTDDYGYLNISMPFKAADEGTKRKMVYPDDLEKYYPEWDKKLEENFPKIPKVPQPLAPLLPKSVQKEIDAVLLGKKPLASILELYYKPK</sequence>
<protein>
    <submittedName>
        <fullName evidence="2">SET domain-containing protein</fullName>
    </submittedName>
</protein>
<dbReference type="RefSeq" id="WP_219052281.1">
    <property type="nucleotide sequence ID" value="NZ_JAHWDP010000002.1"/>
</dbReference>